<keyword evidence="5 11" id="KW-0732">Signal</keyword>
<dbReference type="Gene3D" id="2.40.160.20">
    <property type="match status" value="1"/>
</dbReference>
<dbReference type="PANTHER" id="PTHR30329">
    <property type="entry name" value="STATOR ELEMENT OF FLAGELLAR MOTOR COMPLEX"/>
    <property type="match status" value="1"/>
</dbReference>
<dbReference type="GO" id="GO:0015288">
    <property type="term" value="F:porin activity"/>
    <property type="evidence" value="ECO:0007669"/>
    <property type="project" value="UniProtKB-KW"/>
</dbReference>
<dbReference type="GO" id="GO:0006811">
    <property type="term" value="P:monoatomic ion transport"/>
    <property type="evidence" value="ECO:0007669"/>
    <property type="project" value="UniProtKB-KW"/>
</dbReference>
<dbReference type="GO" id="GO:0046930">
    <property type="term" value="C:pore complex"/>
    <property type="evidence" value="ECO:0007669"/>
    <property type="project" value="UniProtKB-KW"/>
</dbReference>
<dbReference type="CDD" id="cd07185">
    <property type="entry name" value="OmpA_C-like"/>
    <property type="match status" value="1"/>
</dbReference>
<evidence type="ECO:0000256" key="3">
    <source>
        <dbReference type="ARBA" id="ARBA00022452"/>
    </source>
</evidence>
<dbReference type="EMBL" id="FOUE01000003">
    <property type="protein sequence ID" value="SFM38306.1"/>
    <property type="molecule type" value="Genomic_DNA"/>
</dbReference>
<gene>
    <name evidence="13" type="ORF">SAMN04487963_2340</name>
</gene>
<evidence type="ECO:0000313" key="13">
    <source>
        <dbReference type="EMBL" id="SFM38306.1"/>
    </source>
</evidence>
<evidence type="ECO:0000256" key="5">
    <source>
        <dbReference type="ARBA" id="ARBA00022729"/>
    </source>
</evidence>
<reference evidence="14" key="1">
    <citation type="submission" date="2016-10" db="EMBL/GenBank/DDBJ databases">
        <authorList>
            <person name="Varghese N."/>
            <person name="Submissions S."/>
        </authorList>
    </citation>
    <scope>NUCLEOTIDE SEQUENCE [LARGE SCALE GENOMIC DNA]</scope>
    <source>
        <strain evidence="14">CGMCC 1.7061</strain>
    </source>
</reference>
<dbReference type="PANTHER" id="PTHR30329:SF21">
    <property type="entry name" value="LIPOPROTEIN YIAD-RELATED"/>
    <property type="match status" value="1"/>
</dbReference>
<dbReference type="SUPFAM" id="SSF56925">
    <property type="entry name" value="OMPA-like"/>
    <property type="match status" value="1"/>
</dbReference>
<organism evidence="13 14">
    <name type="scientific">Marinobacter zhejiangensis</name>
    <dbReference type="NCBI Taxonomy" id="488535"/>
    <lineage>
        <taxon>Bacteria</taxon>
        <taxon>Pseudomonadati</taxon>
        <taxon>Pseudomonadota</taxon>
        <taxon>Gammaproteobacteria</taxon>
        <taxon>Pseudomonadales</taxon>
        <taxon>Marinobacteraceae</taxon>
        <taxon>Marinobacter</taxon>
    </lineage>
</organism>
<dbReference type="GO" id="GO:0009279">
    <property type="term" value="C:cell outer membrane"/>
    <property type="evidence" value="ECO:0007669"/>
    <property type="project" value="UniProtKB-SubCell"/>
</dbReference>
<dbReference type="PRINTS" id="PR01021">
    <property type="entry name" value="OMPADOMAIN"/>
</dbReference>
<dbReference type="SUPFAM" id="SSF103088">
    <property type="entry name" value="OmpA-like"/>
    <property type="match status" value="1"/>
</dbReference>
<keyword evidence="14" id="KW-1185">Reference proteome</keyword>
<dbReference type="AlphaFoldDB" id="A0A1I4QEU8"/>
<evidence type="ECO:0000259" key="12">
    <source>
        <dbReference type="PROSITE" id="PS51123"/>
    </source>
</evidence>
<evidence type="ECO:0000256" key="6">
    <source>
        <dbReference type="ARBA" id="ARBA00023065"/>
    </source>
</evidence>
<keyword evidence="4" id="KW-0812">Transmembrane</keyword>
<evidence type="ECO:0000256" key="11">
    <source>
        <dbReference type="SAM" id="SignalP"/>
    </source>
</evidence>
<dbReference type="Pfam" id="PF00691">
    <property type="entry name" value="OmpA"/>
    <property type="match status" value="1"/>
</dbReference>
<dbReference type="InterPro" id="IPR006665">
    <property type="entry name" value="OmpA-like"/>
</dbReference>
<dbReference type="PROSITE" id="PS51123">
    <property type="entry name" value="OMPA_2"/>
    <property type="match status" value="1"/>
</dbReference>
<evidence type="ECO:0000256" key="4">
    <source>
        <dbReference type="ARBA" id="ARBA00022692"/>
    </source>
</evidence>
<dbReference type="InterPro" id="IPR006664">
    <property type="entry name" value="OMP_bac"/>
</dbReference>
<name>A0A1I4QEU8_9GAMM</name>
<evidence type="ECO:0000256" key="2">
    <source>
        <dbReference type="ARBA" id="ARBA00022448"/>
    </source>
</evidence>
<keyword evidence="6" id="KW-0406">Ion transport</keyword>
<dbReference type="Gene3D" id="3.30.1330.60">
    <property type="entry name" value="OmpA-like domain"/>
    <property type="match status" value="1"/>
</dbReference>
<sequence length="355" mass="39043">MTRFRQQALVAALALASSAPALATDSVQHTSELSVMGVYIEPDSDRTDEYGSAVRVIYGLRLDQNWWVEPQFLTGVMETGQSLATDYYHQELGADISYRLFGDSQFTPFVLAGGGLSRNDVANDRSKEFAGYANVGLGLLSSPFTESGMRLRGDARYLFDTFSDDYSDIHFSLGITVPLGVTRRQIVEKVTVIERPVIVESERVVELADSDNDGVVDGVDQCPNTLEGLEVDAVGCVKTDQEQSVVLRGVTFEFNSNRLTANARDILNRAADALKGQDDLNVELAGHTDNVGAEAYNQQLSQKRADAVREYLLEMGVNASQMTAVGYGESQPIRSNDTEEGRERNRRVEFNVISQ</sequence>
<dbReference type="InterPro" id="IPR027385">
    <property type="entry name" value="Beta-barrel_OMP"/>
</dbReference>
<keyword evidence="7" id="KW-0626">Porin</keyword>
<dbReference type="RefSeq" id="WP_092022709.1">
    <property type="nucleotide sequence ID" value="NZ_FOUE01000003.1"/>
</dbReference>
<proteinExistence type="predicted"/>
<comment type="subcellular location">
    <subcellularLocation>
        <location evidence="1">Cell outer membrane</location>
        <topology evidence="1">Multi-pass membrane protein</topology>
    </subcellularLocation>
</comment>
<protein>
    <submittedName>
        <fullName evidence="13">OmpA-OmpF porin, OOP family</fullName>
    </submittedName>
</protein>
<dbReference type="InterPro" id="IPR036737">
    <property type="entry name" value="OmpA-like_sf"/>
</dbReference>
<evidence type="ECO:0000256" key="1">
    <source>
        <dbReference type="ARBA" id="ARBA00004571"/>
    </source>
</evidence>
<keyword evidence="8 10" id="KW-0472">Membrane</keyword>
<dbReference type="Proteomes" id="UP000198519">
    <property type="component" value="Unassembled WGS sequence"/>
</dbReference>
<evidence type="ECO:0000256" key="9">
    <source>
        <dbReference type="ARBA" id="ARBA00023237"/>
    </source>
</evidence>
<feature type="signal peptide" evidence="11">
    <location>
        <begin position="1"/>
        <end position="23"/>
    </location>
</feature>
<dbReference type="InterPro" id="IPR050330">
    <property type="entry name" value="Bact_OuterMem_StrucFunc"/>
</dbReference>
<evidence type="ECO:0000256" key="7">
    <source>
        <dbReference type="ARBA" id="ARBA00023114"/>
    </source>
</evidence>
<evidence type="ECO:0000256" key="8">
    <source>
        <dbReference type="ARBA" id="ARBA00023136"/>
    </source>
</evidence>
<keyword evidence="9" id="KW-0998">Cell outer membrane</keyword>
<feature type="domain" description="OmpA-like" evidence="12">
    <location>
        <begin position="239"/>
        <end position="355"/>
    </location>
</feature>
<keyword evidence="3" id="KW-1134">Transmembrane beta strand</keyword>
<evidence type="ECO:0000313" key="14">
    <source>
        <dbReference type="Proteomes" id="UP000198519"/>
    </source>
</evidence>
<dbReference type="OrthoDB" id="9805832at2"/>
<keyword evidence="2" id="KW-0813">Transport</keyword>
<accession>A0A1I4QEU8</accession>
<evidence type="ECO:0000256" key="10">
    <source>
        <dbReference type="PROSITE-ProRule" id="PRU00473"/>
    </source>
</evidence>
<feature type="chain" id="PRO_5011624572" evidence="11">
    <location>
        <begin position="24"/>
        <end position="355"/>
    </location>
</feature>
<dbReference type="Pfam" id="PF13505">
    <property type="entry name" value="OMP_b-brl"/>
    <property type="match status" value="1"/>
</dbReference>
<dbReference type="InterPro" id="IPR011250">
    <property type="entry name" value="OMP/PagP_B-barrel"/>
</dbReference>
<dbReference type="STRING" id="488535.SAMN04487963_2340"/>